<feature type="domain" description="HTH araC/xylS-type" evidence="6">
    <location>
        <begin position="198"/>
        <end position="296"/>
    </location>
</feature>
<evidence type="ECO:0000256" key="5">
    <source>
        <dbReference type="ARBA" id="ARBA00037345"/>
    </source>
</evidence>
<protein>
    <submittedName>
        <fullName evidence="7">IS5 family transposase IS4811</fullName>
    </submittedName>
</protein>
<dbReference type="GO" id="GO:0005737">
    <property type="term" value="C:cytoplasm"/>
    <property type="evidence" value="ECO:0007669"/>
    <property type="project" value="UniProtKB-SubCell"/>
</dbReference>
<dbReference type="PROSITE" id="PS00041">
    <property type="entry name" value="HTH_ARAC_FAMILY_1"/>
    <property type="match status" value="1"/>
</dbReference>
<dbReference type="Pfam" id="PF12852">
    <property type="entry name" value="Cupin_6"/>
    <property type="match status" value="1"/>
</dbReference>
<dbReference type="SMART" id="SM00342">
    <property type="entry name" value="HTH_ARAC"/>
    <property type="match status" value="1"/>
</dbReference>
<dbReference type="GO" id="GO:0003700">
    <property type="term" value="F:DNA-binding transcription factor activity"/>
    <property type="evidence" value="ECO:0007669"/>
    <property type="project" value="InterPro"/>
</dbReference>
<evidence type="ECO:0000313" key="7">
    <source>
        <dbReference type="EMBL" id="CAD5109858.1"/>
    </source>
</evidence>
<dbReference type="InterPro" id="IPR009057">
    <property type="entry name" value="Homeodomain-like_sf"/>
</dbReference>
<dbReference type="InterPro" id="IPR018062">
    <property type="entry name" value="HTH_AraC-typ_CS"/>
</dbReference>
<name>A0A7U7ES74_9GAMM</name>
<keyword evidence="2" id="KW-0805">Transcription regulation</keyword>
<dbReference type="InterPro" id="IPR032783">
    <property type="entry name" value="AraC_lig"/>
</dbReference>
<comment type="caution">
    <text evidence="7">The sequence shown here is derived from an EMBL/GenBank/DDBJ whole genome shotgun (WGS) entry which is preliminary data.</text>
</comment>
<dbReference type="Proteomes" id="UP000583387">
    <property type="component" value="Unassembled WGS sequence"/>
</dbReference>
<keyword evidence="3" id="KW-0238">DNA-binding</keyword>
<evidence type="ECO:0000313" key="8">
    <source>
        <dbReference type="Proteomes" id="UP000583387"/>
    </source>
</evidence>
<dbReference type="EMBL" id="CAJFCI010000079">
    <property type="protein sequence ID" value="CAD5109858.1"/>
    <property type="molecule type" value="Genomic_DNA"/>
</dbReference>
<evidence type="ECO:0000259" key="6">
    <source>
        <dbReference type="PROSITE" id="PS01124"/>
    </source>
</evidence>
<dbReference type="AlphaFoldDB" id="A0A7U7ES74"/>
<accession>A0A7U7ES74</accession>
<dbReference type="InterPro" id="IPR050204">
    <property type="entry name" value="AraC_XylS_family_regulators"/>
</dbReference>
<proteinExistence type="predicted"/>
<comment type="function">
    <text evidence="5">Regulatory protein of the TOL plasmid xyl operons. XylS activates the xylXYZLTEGFJQKIH operon required for the degradation of toluene, m-xylene and p-xylene.</text>
</comment>
<dbReference type="GO" id="GO:0043565">
    <property type="term" value="F:sequence-specific DNA binding"/>
    <property type="evidence" value="ECO:0007669"/>
    <property type="project" value="InterPro"/>
</dbReference>
<organism evidence="7 8">
    <name type="scientific">Zestomonas carbonaria</name>
    <dbReference type="NCBI Taxonomy" id="2762745"/>
    <lineage>
        <taxon>Bacteria</taxon>
        <taxon>Pseudomonadati</taxon>
        <taxon>Pseudomonadota</taxon>
        <taxon>Gammaproteobacteria</taxon>
        <taxon>Pseudomonadales</taxon>
        <taxon>Pseudomonadaceae</taxon>
        <taxon>Zestomonas</taxon>
    </lineage>
</organism>
<gene>
    <name evidence="7" type="ORF">PSEWESI4_04172</name>
</gene>
<dbReference type="PRINTS" id="PR00032">
    <property type="entry name" value="HTHARAC"/>
</dbReference>
<dbReference type="PANTHER" id="PTHR46796">
    <property type="entry name" value="HTH-TYPE TRANSCRIPTIONAL ACTIVATOR RHAS-RELATED"/>
    <property type="match status" value="1"/>
</dbReference>
<dbReference type="InterPro" id="IPR020449">
    <property type="entry name" value="Tscrpt_reg_AraC-type_HTH"/>
</dbReference>
<keyword evidence="4" id="KW-0804">Transcription</keyword>
<sequence>MDPLSDVFALLQVEALVSARFEAGGDWAVRFPAQPHIKFGAALRGRYWLILDADIPRLIEPGDTYLLTNCPSYVIASDPALQPVDGSALYAAAHGNRVRHGGEDTQVLGGSFVFDQRNAGLLMDVLPPLIRIPGNDPASAVLRITLQLLDDELQAQRMGTAVVTSRLGDVLLVQALRAHAASGAPTGWLGALGHPRIGAALRSMHGDVARNWKVEDLASAAGMSRSDFARKFKERVGLPPLDYLIRWRMHLARHALRQEGASVAIIARSLGYSSESAFGNAFKRMFGRSPKRYWTNE</sequence>
<dbReference type="PROSITE" id="PS01124">
    <property type="entry name" value="HTH_ARAC_FAMILY_2"/>
    <property type="match status" value="1"/>
</dbReference>
<evidence type="ECO:0000256" key="1">
    <source>
        <dbReference type="ARBA" id="ARBA00004496"/>
    </source>
</evidence>
<dbReference type="GO" id="GO:0009893">
    <property type="term" value="P:positive regulation of metabolic process"/>
    <property type="evidence" value="ECO:0007669"/>
    <property type="project" value="UniProtKB-ARBA"/>
</dbReference>
<dbReference type="Pfam" id="PF12833">
    <property type="entry name" value="HTH_18"/>
    <property type="match status" value="1"/>
</dbReference>
<dbReference type="InterPro" id="IPR018060">
    <property type="entry name" value="HTH_AraC"/>
</dbReference>
<dbReference type="Gene3D" id="1.10.10.60">
    <property type="entry name" value="Homeodomain-like"/>
    <property type="match status" value="2"/>
</dbReference>
<comment type="subcellular location">
    <subcellularLocation>
        <location evidence="1">Cytoplasm</location>
    </subcellularLocation>
</comment>
<evidence type="ECO:0000256" key="3">
    <source>
        <dbReference type="ARBA" id="ARBA00023125"/>
    </source>
</evidence>
<keyword evidence="8" id="KW-1185">Reference proteome</keyword>
<dbReference type="SUPFAM" id="SSF46689">
    <property type="entry name" value="Homeodomain-like"/>
    <property type="match status" value="2"/>
</dbReference>
<reference evidence="7 8" key="1">
    <citation type="submission" date="2020-08" db="EMBL/GenBank/DDBJ databases">
        <authorList>
            <person name="Criscuolo A."/>
        </authorList>
    </citation>
    <scope>NUCLEOTIDE SEQUENCE [LARGE SCALE GENOMIC DNA]</scope>
    <source>
        <strain evidence="7">CIP111764</strain>
    </source>
</reference>
<dbReference type="PANTHER" id="PTHR46796:SF7">
    <property type="entry name" value="ARAC FAMILY TRANSCRIPTIONAL REGULATOR"/>
    <property type="match status" value="1"/>
</dbReference>
<evidence type="ECO:0000256" key="2">
    <source>
        <dbReference type="ARBA" id="ARBA00023015"/>
    </source>
</evidence>
<evidence type="ECO:0000256" key="4">
    <source>
        <dbReference type="ARBA" id="ARBA00023163"/>
    </source>
</evidence>